<organism evidence="6 7">
    <name type="scientific">Parelaphostrongylus tenuis</name>
    <name type="common">Meningeal worm</name>
    <dbReference type="NCBI Taxonomy" id="148309"/>
    <lineage>
        <taxon>Eukaryota</taxon>
        <taxon>Metazoa</taxon>
        <taxon>Ecdysozoa</taxon>
        <taxon>Nematoda</taxon>
        <taxon>Chromadorea</taxon>
        <taxon>Rhabditida</taxon>
        <taxon>Rhabditina</taxon>
        <taxon>Rhabditomorpha</taxon>
        <taxon>Strongyloidea</taxon>
        <taxon>Metastrongylidae</taxon>
        <taxon>Parelaphostrongylus</taxon>
    </lineage>
</organism>
<evidence type="ECO:0000256" key="4">
    <source>
        <dbReference type="PROSITE-ProRule" id="PRU00094"/>
    </source>
</evidence>
<name>A0AAD5WKW5_PARTN</name>
<sequence length="104" mass="11435">MDTKHSITAKTCVFSFPATDPHHIPKDLAEIPIATTADHITIDSACTPPANIATNLQQHPCEHSLYFRTNQPPQTGDKKDSCANCGTTATSQWRRDDEGKIECK</sequence>
<dbReference type="AlphaFoldDB" id="A0AAD5WKW5"/>
<dbReference type="GO" id="GO:0008270">
    <property type="term" value="F:zinc ion binding"/>
    <property type="evidence" value="ECO:0007669"/>
    <property type="project" value="UniProtKB-KW"/>
</dbReference>
<keyword evidence="4" id="KW-0863">Zinc-finger</keyword>
<proteinExistence type="predicted"/>
<protein>
    <recommendedName>
        <fullName evidence="5">GATA-type domain-containing protein</fullName>
    </recommendedName>
</protein>
<accession>A0AAD5WKW5</accession>
<dbReference type="Gene3D" id="3.30.50.10">
    <property type="entry name" value="Erythroid Transcription Factor GATA-1, subunit A"/>
    <property type="match status" value="1"/>
</dbReference>
<dbReference type="EMBL" id="JAHQIW010007456">
    <property type="protein sequence ID" value="KAJ1374389.1"/>
    <property type="molecule type" value="Genomic_DNA"/>
</dbReference>
<dbReference type="GO" id="GO:0006355">
    <property type="term" value="P:regulation of DNA-templated transcription"/>
    <property type="evidence" value="ECO:0007669"/>
    <property type="project" value="InterPro"/>
</dbReference>
<dbReference type="GO" id="GO:0043565">
    <property type="term" value="F:sequence-specific DNA binding"/>
    <property type="evidence" value="ECO:0007669"/>
    <property type="project" value="InterPro"/>
</dbReference>
<dbReference type="SUPFAM" id="SSF57716">
    <property type="entry name" value="Glucocorticoid receptor-like (DNA-binding domain)"/>
    <property type="match status" value="1"/>
</dbReference>
<keyword evidence="7" id="KW-1185">Reference proteome</keyword>
<comment type="caution">
    <text evidence="6">The sequence shown here is derived from an EMBL/GenBank/DDBJ whole genome shotgun (WGS) entry which is preliminary data.</text>
</comment>
<evidence type="ECO:0000313" key="6">
    <source>
        <dbReference type="EMBL" id="KAJ1374389.1"/>
    </source>
</evidence>
<evidence type="ECO:0000256" key="1">
    <source>
        <dbReference type="ARBA" id="ARBA00023015"/>
    </source>
</evidence>
<feature type="domain" description="GATA-type" evidence="5">
    <location>
        <begin position="81"/>
        <end position="104"/>
    </location>
</feature>
<dbReference type="Proteomes" id="UP001196413">
    <property type="component" value="Unassembled WGS sequence"/>
</dbReference>
<evidence type="ECO:0000259" key="5">
    <source>
        <dbReference type="PROSITE" id="PS50114"/>
    </source>
</evidence>
<gene>
    <name evidence="6" type="ORF">KIN20_037072</name>
</gene>
<evidence type="ECO:0000256" key="3">
    <source>
        <dbReference type="ARBA" id="ARBA00023242"/>
    </source>
</evidence>
<keyword evidence="4" id="KW-0479">Metal-binding</keyword>
<dbReference type="InterPro" id="IPR000679">
    <property type="entry name" value="Znf_GATA"/>
</dbReference>
<keyword evidence="2" id="KW-0804">Transcription</keyword>
<dbReference type="PROSITE" id="PS50114">
    <property type="entry name" value="GATA_ZN_FINGER_2"/>
    <property type="match status" value="1"/>
</dbReference>
<keyword evidence="4" id="KW-0862">Zinc</keyword>
<evidence type="ECO:0000256" key="2">
    <source>
        <dbReference type="ARBA" id="ARBA00023163"/>
    </source>
</evidence>
<reference evidence="6" key="1">
    <citation type="submission" date="2021-06" db="EMBL/GenBank/DDBJ databases">
        <title>Parelaphostrongylus tenuis whole genome reference sequence.</title>
        <authorList>
            <person name="Garwood T.J."/>
            <person name="Larsen P.A."/>
            <person name="Fountain-Jones N.M."/>
            <person name="Garbe J.R."/>
            <person name="Macchietto M.G."/>
            <person name="Kania S.A."/>
            <person name="Gerhold R.W."/>
            <person name="Richards J.E."/>
            <person name="Wolf T.M."/>
        </authorList>
    </citation>
    <scope>NUCLEOTIDE SEQUENCE</scope>
    <source>
        <strain evidence="6">MNPRO001-30</strain>
        <tissue evidence="6">Meninges</tissue>
    </source>
</reference>
<keyword evidence="3" id="KW-0539">Nucleus</keyword>
<dbReference type="InterPro" id="IPR013088">
    <property type="entry name" value="Znf_NHR/GATA"/>
</dbReference>
<evidence type="ECO:0000313" key="7">
    <source>
        <dbReference type="Proteomes" id="UP001196413"/>
    </source>
</evidence>
<dbReference type="Pfam" id="PF00320">
    <property type="entry name" value="GATA"/>
    <property type="match status" value="1"/>
</dbReference>
<keyword evidence="1" id="KW-0805">Transcription regulation</keyword>